<dbReference type="Proteomes" id="UP000823775">
    <property type="component" value="Unassembled WGS sequence"/>
</dbReference>
<sequence length="100" mass="10749">MCNIPSACKMINIGDKDSLRCSKHTSLDPYQVHPPPKVPPPLSFPSPPSMEFCLSHIEEDGEVLESEHLACETLKGKPLEGVALGKETLAGEALGVIPED</sequence>
<accession>A0ABS8UKM5</accession>
<comment type="caution">
    <text evidence="1">The sequence shown here is derived from an EMBL/GenBank/DDBJ whole genome shotgun (WGS) entry which is preliminary data.</text>
</comment>
<evidence type="ECO:0000313" key="2">
    <source>
        <dbReference type="Proteomes" id="UP000823775"/>
    </source>
</evidence>
<gene>
    <name evidence="1" type="ORF">HAX54_017412</name>
</gene>
<dbReference type="EMBL" id="JACEIK010002153">
    <property type="protein sequence ID" value="MCD9559453.1"/>
    <property type="molecule type" value="Genomic_DNA"/>
</dbReference>
<proteinExistence type="predicted"/>
<keyword evidence="2" id="KW-1185">Reference proteome</keyword>
<reference evidence="1 2" key="1">
    <citation type="journal article" date="2021" name="BMC Genomics">
        <title>Datura genome reveals duplications of psychoactive alkaloid biosynthetic genes and high mutation rate following tissue culture.</title>
        <authorList>
            <person name="Rajewski A."/>
            <person name="Carter-House D."/>
            <person name="Stajich J."/>
            <person name="Litt A."/>
        </authorList>
    </citation>
    <scope>NUCLEOTIDE SEQUENCE [LARGE SCALE GENOMIC DNA]</scope>
    <source>
        <strain evidence="1">AR-01</strain>
    </source>
</reference>
<evidence type="ECO:0000313" key="1">
    <source>
        <dbReference type="EMBL" id="MCD9559453.1"/>
    </source>
</evidence>
<protein>
    <submittedName>
        <fullName evidence="1">Uncharacterized protein</fullName>
    </submittedName>
</protein>
<organism evidence="1 2">
    <name type="scientific">Datura stramonium</name>
    <name type="common">Jimsonweed</name>
    <name type="synonym">Common thornapple</name>
    <dbReference type="NCBI Taxonomy" id="4076"/>
    <lineage>
        <taxon>Eukaryota</taxon>
        <taxon>Viridiplantae</taxon>
        <taxon>Streptophyta</taxon>
        <taxon>Embryophyta</taxon>
        <taxon>Tracheophyta</taxon>
        <taxon>Spermatophyta</taxon>
        <taxon>Magnoliopsida</taxon>
        <taxon>eudicotyledons</taxon>
        <taxon>Gunneridae</taxon>
        <taxon>Pentapetalae</taxon>
        <taxon>asterids</taxon>
        <taxon>lamiids</taxon>
        <taxon>Solanales</taxon>
        <taxon>Solanaceae</taxon>
        <taxon>Solanoideae</taxon>
        <taxon>Datureae</taxon>
        <taxon>Datura</taxon>
    </lineage>
</organism>
<name>A0ABS8UKM5_DATST</name>